<protein>
    <submittedName>
        <fullName evidence="5">Baculoviral IAP repeat-containing protein 1e-like</fullName>
    </submittedName>
</protein>
<dbReference type="InterPro" id="IPR007111">
    <property type="entry name" value="NACHT_NTPase"/>
</dbReference>
<name>W5MJX3_LEPOC</name>
<dbReference type="GeneTree" id="ENSGT00940000163559"/>
<dbReference type="Bgee" id="ENSLOCG00000007157">
    <property type="expression patterns" value="Expressed in pharyngeal gill and 8 other cell types or tissues"/>
</dbReference>
<dbReference type="SUPFAM" id="SSF52540">
    <property type="entry name" value="P-loop containing nucleoside triphosphate hydrolases"/>
    <property type="match status" value="1"/>
</dbReference>
<dbReference type="PROSITE" id="PS50143">
    <property type="entry name" value="BIR_REPEAT_2"/>
    <property type="match status" value="3"/>
</dbReference>
<evidence type="ECO:0000256" key="3">
    <source>
        <dbReference type="ARBA" id="ARBA00022840"/>
    </source>
</evidence>
<dbReference type="Pfam" id="PF05729">
    <property type="entry name" value="NACHT"/>
    <property type="match status" value="1"/>
</dbReference>
<dbReference type="InterPro" id="IPR001370">
    <property type="entry name" value="BIR_rpt"/>
</dbReference>
<dbReference type="Gene3D" id="3.80.10.10">
    <property type="entry name" value="Ribonuclease Inhibitor"/>
    <property type="match status" value="1"/>
</dbReference>
<evidence type="ECO:0000256" key="2">
    <source>
        <dbReference type="ARBA" id="ARBA00022833"/>
    </source>
</evidence>
<dbReference type="PANTHER" id="PTHR46914:SF1">
    <property type="entry name" value="BACULOVIRAL IAP REPEAT-CONTAINING PROTEIN 1"/>
    <property type="match status" value="1"/>
</dbReference>
<dbReference type="Proteomes" id="UP000018468">
    <property type="component" value="Linkage group LG17"/>
</dbReference>
<proteinExistence type="predicted"/>
<reference evidence="5" key="3">
    <citation type="submission" date="2025-09" db="UniProtKB">
        <authorList>
            <consortium name="Ensembl"/>
        </authorList>
    </citation>
    <scope>IDENTIFICATION</scope>
</reference>
<dbReference type="GO" id="GO:0043066">
    <property type="term" value="P:negative regulation of apoptotic process"/>
    <property type="evidence" value="ECO:0007669"/>
    <property type="project" value="InterPro"/>
</dbReference>
<keyword evidence="3" id="KW-0067">ATP-binding</keyword>
<dbReference type="SMART" id="SM00238">
    <property type="entry name" value="BIR"/>
    <property type="match status" value="3"/>
</dbReference>
<dbReference type="GO" id="GO:0043027">
    <property type="term" value="F:cysteine-type endopeptidase inhibitor activity involved in apoptotic process"/>
    <property type="evidence" value="ECO:0007669"/>
    <property type="project" value="InterPro"/>
</dbReference>
<evidence type="ECO:0000259" key="4">
    <source>
        <dbReference type="PROSITE" id="PS50837"/>
    </source>
</evidence>
<feature type="domain" description="NACHT" evidence="4">
    <location>
        <begin position="470"/>
        <end position="511"/>
    </location>
</feature>
<dbReference type="EMBL" id="AHAT01020295">
    <property type="status" value="NOT_ANNOTATED_CDS"/>
    <property type="molecule type" value="Genomic_DNA"/>
</dbReference>
<evidence type="ECO:0000313" key="5">
    <source>
        <dbReference type="Ensembl" id="ENSLOCP00000008682.1"/>
    </source>
</evidence>
<dbReference type="InterPro" id="IPR032675">
    <property type="entry name" value="LRR_dom_sf"/>
</dbReference>
<dbReference type="SUPFAM" id="SSF57924">
    <property type="entry name" value="Inhibitor of apoptosis (IAP) repeat"/>
    <property type="match status" value="3"/>
</dbReference>
<evidence type="ECO:0000313" key="6">
    <source>
        <dbReference type="Proteomes" id="UP000018468"/>
    </source>
</evidence>
<reference evidence="5" key="2">
    <citation type="submission" date="2025-08" db="UniProtKB">
        <authorList>
            <consortium name="Ensembl"/>
        </authorList>
    </citation>
    <scope>IDENTIFICATION</scope>
</reference>
<dbReference type="Gene3D" id="1.10.1170.10">
    <property type="entry name" value="Inhibitor Of Apoptosis Protein (2mihbC-IAP-1), Chain A"/>
    <property type="match status" value="3"/>
</dbReference>
<dbReference type="Pfam" id="PF00653">
    <property type="entry name" value="BIR"/>
    <property type="match status" value="3"/>
</dbReference>
<dbReference type="SUPFAM" id="SSF52047">
    <property type="entry name" value="RNI-like"/>
    <property type="match status" value="1"/>
</dbReference>
<dbReference type="InterPro" id="IPR028789">
    <property type="entry name" value="Naip"/>
</dbReference>
<dbReference type="Gene3D" id="3.40.50.300">
    <property type="entry name" value="P-loop containing nucleotide triphosphate hydrolases"/>
    <property type="match status" value="1"/>
</dbReference>
<dbReference type="CDD" id="cd00022">
    <property type="entry name" value="BIR"/>
    <property type="match status" value="2"/>
</dbReference>
<keyword evidence="6" id="KW-1185">Reference proteome</keyword>
<dbReference type="InterPro" id="IPR027417">
    <property type="entry name" value="P-loop_NTPase"/>
</dbReference>
<dbReference type="GO" id="GO:0005524">
    <property type="term" value="F:ATP binding"/>
    <property type="evidence" value="ECO:0007669"/>
    <property type="project" value="UniProtKB-KW"/>
</dbReference>
<accession>W5MJX3</accession>
<reference evidence="6" key="1">
    <citation type="submission" date="2011-12" db="EMBL/GenBank/DDBJ databases">
        <title>The Draft Genome of Lepisosteus oculatus.</title>
        <authorList>
            <consortium name="The Broad Institute Genome Assembly &amp; Analysis Group"/>
            <consortium name="Computational R&amp;D Group"/>
            <consortium name="and Sequencing Platform"/>
            <person name="Di Palma F."/>
            <person name="Alfoldi J."/>
            <person name="Johnson J."/>
            <person name="Berlin A."/>
            <person name="Gnerre S."/>
            <person name="Jaffe D."/>
            <person name="MacCallum I."/>
            <person name="Young S."/>
            <person name="Walker B.J."/>
            <person name="Lander E.S."/>
            <person name="Lindblad-Toh K."/>
        </authorList>
    </citation>
    <scope>NUCLEOTIDE SEQUENCE [LARGE SCALE GENOMIC DNA]</scope>
</reference>
<keyword evidence="2" id="KW-0862">Zinc</keyword>
<dbReference type="PANTHER" id="PTHR46914">
    <property type="entry name" value="BACULOVIRAL IAP REPEAT-CONTAINING PROTEIN 1"/>
    <property type="match status" value="1"/>
</dbReference>
<sequence length="1367" mass="155251">MAAEIPNTTQDPQEEDYFSRKEVDFSEHVFSFLNHNSIKIQEDNEKMYQTVRKQKGRRYNHQMRSELERIKTMQESEAFGDPSGLAEAGFYSIEGDKAMQCFCCGVVIGQIGLQKRAMEKHREWDPNCGFVKGDDVGNIPKYDVRVQVSEAWSRNSGQKFNTKQQRVESFHNWPFYAQLDPSLLAEAGFFYTGTKDHVLCFCCGGCLGHWGADDDPWEEHAKWFPECEYLQTKKTTDEILDYINQYNAFKGVKGSHFKNRKKTPECSIYCQCREKLNIFADENLRLESFLMWPSDSSADPKALSQAGFFYTGTDDKVKCFLCGTEVFKWEDGDVPFEEHQKWSPQCPFVLDLKNYFTMVTSLVSQLKISQSHDMTETCNHNHSAPCHFPVSPVGEFSSLHYLFLERRLSNFLRNVYSSLSFCKPAVVEDVSCFAIDLKKVFVDLAMTSQEQKGSSAQSVTLPELLRSLDGLTVVKGGRGTGKTALLKKIAILWASDYCPVLSRFQFVFYVSFSNLNASPALVSVKANLERMMKQYGESALFLLDDVGEGENPLLEKLREKLQSQERPHCLSMVIAICPYMMDRINLLPDRTVTLKDFPTCRSACLVKRLIWPNLSIMKKCLEKLWFYSFKASLKTPFCALALCISLVQKPGMNLSTGSSFYSTFVQYLMQGIDENSKLLLVEQLAWEGLMRNQFEFTDKDLTNLGLQSGWLIKQGLVVEGNCGPHSLRFIDEYFQEYLAGRYLAHLFNSDQIEKASICLSQIMPFPKALGQFYLLLLHCFHHSGKAATVIIPQLLAQYSCLDAWMSADTDKGLHKQSSSPRSLIRILTQCVKMCAEFFDLINVERVLKLIYESNCTSVGFPIIRQHLAGTTLHFDSPMYPILCVLYFLKDYPQCIPELQCTRVTFSDVLDCVETDPSQPHSWKFVQLPVEFVSAFQAAYQQKVTGEKLHLAANRVASFEKNDVLRLSVLFSVFKRIDIEVEDSPGFLSWIQCILDKFRESWVRCRIIGCSLAQEDRKCLLSATELKVLELVGTAASPVSEYILRHLDKFTALEELQVSVSPPSQVVEKIPLGFRNLVNLRSIKLYNIDLTEDTSSLAWFIRHFSCLTVFHLRCASCPGFEQLAKALSSCKGLQELKLGSFTLNETETQTLASLLSNLQSLRILSLWRLKVEADSAVETFANALETLSQLECLKVPALTQRSELIVEKLHLFSELQSLRMDCCLNDDSLNRLAQTARAGHLCRLQKLVLNDHQAVTDVGWKGFFQGLGGLEELRSFSLSQKSPAAAAVDPGADTVQALMQCVSRMPCLRLLLLLGWFSKKEDSEPVRGLKQSHPNLDIDLRFKDLQLPAEIRMVLLEVINGIRQCHFT</sequence>
<dbReference type="PROSITE" id="PS50837">
    <property type="entry name" value="NACHT"/>
    <property type="match status" value="1"/>
</dbReference>
<organism evidence="5 6">
    <name type="scientific">Lepisosteus oculatus</name>
    <name type="common">Spotted gar</name>
    <dbReference type="NCBI Taxonomy" id="7918"/>
    <lineage>
        <taxon>Eukaryota</taxon>
        <taxon>Metazoa</taxon>
        <taxon>Chordata</taxon>
        <taxon>Craniata</taxon>
        <taxon>Vertebrata</taxon>
        <taxon>Euteleostomi</taxon>
        <taxon>Actinopterygii</taxon>
        <taxon>Neopterygii</taxon>
        <taxon>Holostei</taxon>
        <taxon>Semionotiformes</taxon>
        <taxon>Lepisosteidae</taxon>
        <taxon>Lepisosteus</taxon>
    </lineage>
</organism>
<keyword evidence="1" id="KW-0547">Nucleotide-binding</keyword>
<dbReference type="Ensembl" id="ENSLOCT00000008692.1">
    <property type="protein sequence ID" value="ENSLOCP00000008682.1"/>
    <property type="gene ID" value="ENSLOCG00000007157.1"/>
</dbReference>
<evidence type="ECO:0000256" key="1">
    <source>
        <dbReference type="ARBA" id="ARBA00022741"/>
    </source>
</evidence>
<dbReference type="PROSITE" id="PS01282">
    <property type="entry name" value="BIR_REPEAT_1"/>
    <property type="match status" value="2"/>
</dbReference>